<proteinExistence type="predicted"/>
<dbReference type="Pfam" id="PF01370">
    <property type="entry name" value="Epimerase"/>
    <property type="match status" value="1"/>
</dbReference>
<dbReference type="Gene3D" id="3.40.50.720">
    <property type="entry name" value="NAD(P)-binding Rossmann-like Domain"/>
    <property type="match status" value="1"/>
</dbReference>
<feature type="domain" description="NAD-dependent epimerase/dehydratase" evidence="2">
    <location>
        <begin position="4"/>
        <end position="173"/>
    </location>
</feature>
<dbReference type="InterPro" id="IPR036291">
    <property type="entry name" value="NAD(P)-bd_dom_sf"/>
</dbReference>
<evidence type="ECO:0000313" key="3">
    <source>
        <dbReference type="EMBL" id="CAG9620959.1"/>
    </source>
</evidence>
<sequence length="249" mass="27958">MKKVVIVGGNGTIGSILKEGLQVSFEVVICDKSIQEDTVNYIQLDATNYDEVYEKIPVDTDVLINLIATDNGKHIVDNKHFDLMTEVFFKAGYYLLDVATRKKIPKVIIASSNHVTDGYEDEGHSLLGRKITIDDYPYSRGLYGVLKLASENVGRLFADEREVSVINLRIASVPKEEVKDLKEDDRLVHTLLTREDVVNIFQAAIESDVKYGTYYGVSDNPDSPWDTKNAKNELGFVSEQNSKDIMEKS</sequence>
<evidence type="ECO:0000313" key="4">
    <source>
        <dbReference type="Proteomes" id="UP000789833"/>
    </source>
</evidence>
<comment type="caution">
    <text evidence="3">The sequence shown here is derived from an EMBL/GenBank/DDBJ whole genome shotgun (WGS) entry which is preliminary data.</text>
</comment>
<dbReference type="RefSeq" id="WP_230500868.1">
    <property type="nucleotide sequence ID" value="NZ_CAKJTJ010000007.1"/>
</dbReference>
<gene>
    <name evidence="3" type="ORF">BACCIP111883_01731</name>
</gene>
<dbReference type="EMBL" id="CAKJTJ010000007">
    <property type="protein sequence ID" value="CAG9620959.1"/>
    <property type="molecule type" value="Genomic_DNA"/>
</dbReference>
<dbReference type="InterPro" id="IPR001509">
    <property type="entry name" value="Epimerase_deHydtase"/>
</dbReference>
<organism evidence="3 4">
    <name type="scientific">Sutcliffiella rhizosphaerae</name>
    <dbReference type="NCBI Taxonomy" id="2880967"/>
    <lineage>
        <taxon>Bacteria</taxon>
        <taxon>Bacillati</taxon>
        <taxon>Bacillota</taxon>
        <taxon>Bacilli</taxon>
        <taxon>Bacillales</taxon>
        <taxon>Bacillaceae</taxon>
        <taxon>Sutcliffiella</taxon>
    </lineage>
</organism>
<evidence type="ECO:0000259" key="2">
    <source>
        <dbReference type="Pfam" id="PF01370"/>
    </source>
</evidence>
<dbReference type="SUPFAM" id="SSF51735">
    <property type="entry name" value="NAD(P)-binding Rossmann-fold domains"/>
    <property type="match status" value="1"/>
</dbReference>
<evidence type="ECO:0000256" key="1">
    <source>
        <dbReference type="SAM" id="MobiDB-lite"/>
    </source>
</evidence>
<protein>
    <recommendedName>
        <fullName evidence="2">NAD-dependent epimerase/dehydratase domain-containing protein</fullName>
    </recommendedName>
</protein>
<reference evidence="3 4" key="1">
    <citation type="submission" date="2021-10" db="EMBL/GenBank/DDBJ databases">
        <authorList>
            <person name="Criscuolo A."/>
        </authorList>
    </citation>
    <scope>NUCLEOTIDE SEQUENCE [LARGE SCALE GENOMIC DNA]</scope>
    <source>
        <strain evidence="4">CIP 111883</strain>
    </source>
</reference>
<keyword evidence="4" id="KW-1185">Reference proteome</keyword>
<accession>A0ABN8A8G7</accession>
<feature type="region of interest" description="Disordered" evidence="1">
    <location>
        <begin position="221"/>
        <end position="249"/>
    </location>
</feature>
<dbReference type="Proteomes" id="UP000789833">
    <property type="component" value="Unassembled WGS sequence"/>
</dbReference>
<name>A0ABN8A8G7_9BACI</name>